<dbReference type="EMBL" id="AZLZ01002141">
    <property type="protein sequence ID" value="ETJ17582.1"/>
    <property type="molecule type" value="Genomic_DNA"/>
</dbReference>
<dbReference type="AlphaFoldDB" id="W1WH87"/>
<name>W1WH87_ECOLX</name>
<gene>
    <name evidence="1" type="ORF">Q609_ECAC02141G0002</name>
</gene>
<organism evidence="1 2">
    <name type="scientific">Escherichia coli DORA_A_5_14_21</name>
    <dbReference type="NCBI Taxonomy" id="1403943"/>
    <lineage>
        <taxon>Bacteria</taxon>
        <taxon>Pseudomonadati</taxon>
        <taxon>Pseudomonadota</taxon>
        <taxon>Gammaproteobacteria</taxon>
        <taxon>Enterobacterales</taxon>
        <taxon>Enterobacteriaceae</taxon>
        <taxon>Escherichia</taxon>
    </lineage>
</organism>
<feature type="non-terminal residue" evidence="1">
    <location>
        <position position="41"/>
    </location>
</feature>
<accession>W1WH87</accession>
<evidence type="ECO:0000313" key="2">
    <source>
        <dbReference type="Proteomes" id="UP000018853"/>
    </source>
</evidence>
<evidence type="ECO:0000313" key="1">
    <source>
        <dbReference type="EMBL" id="ETJ17582.1"/>
    </source>
</evidence>
<dbReference type="Proteomes" id="UP000018853">
    <property type="component" value="Unassembled WGS sequence"/>
</dbReference>
<protein>
    <submittedName>
        <fullName evidence="1">Uncharacterized protein</fullName>
    </submittedName>
</protein>
<proteinExistence type="predicted"/>
<sequence length="41" mass="4579">MNTGTITQEALNDYRAAIKSWLTLRNVQSTSQLRLAALLDT</sequence>
<reference evidence="1 2" key="1">
    <citation type="submission" date="2013-12" db="EMBL/GenBank/DDBJ databases">
        <title>A Varibaculum cambriense genome reconstructed from a premature infant gut community with otherwise low bacterial novelty that shifts toward anaerobic metabolism during the third week of life.</title>
        <authorList>
            <person name="Brown C.T."/>
            <person name="Sharon I."/>
            <person name="Thomas B.C."/>
            <person name="Castelle C.J."/>
            <person name="Morowitz M.J."/>
            <person name="Banfield J.F."/>
        </authorList>
    </citation>
    <scope>NUCLEOTIDE SEQUENCE [LARGE SCALE GENOMIC DNA]</scope>
    <source>
        <strain evidence="2">DORA_A_5_14_21</strain>
    </source>
</reference>
<comment type="caution">
    <text evidence="1">The sequence shown here is derived from an EMBL/GenBank/DDBJ whole genome shotgun (WGS) entry which is preliminary data.</text>
</comment>